<dbReference type="Gene3D" id="1.10.287.130">
    <property type="match status" value="1"/>
</dbReference>
<dbReference type="InterPro" id="IPR036097">
    <property type="entry name" value="HisK_dim/P_sf"/>
</dbReference>
<evidence type="ECO:0000256" key="3">
    <source>
        <dbReference type="ARBA" id="ARBA00012438"/>
    </source>
</evidence>
<comment type="catalytic activity">
    <reaction evidence="1">
        <text>ATP + protein L-histidine = ADP + protein N-phospho-L-histidine.</text>
        <dbReference type="EC" id="2.7.13.3"/>
    </reaction>
</comment>
<keyword evidence="5" id="KW-0997">Cell inner membrane</keyword>
<dbReference type="GO" id="GO:0005886">
    <property type="term" value="C:plasma membrane"/>
    <property type="evidence" value="ECO:0007669"/>
    <property type="project" value="UniProtKB-SubCell"/>
</dbReference>
<evidence type="ECO:0000256" key="8">
    <source>
        <dbReference type="ARBA" id="ARBA00022692"/>
    </source>
</evidence>
<accession>A0A1Y5SF37</accession>
<keyword evidence="12 15" id="KW-1133">Transmembrane helix</keyword>
<keyword evidence="4" id="KW-1003">Cell membrane</keyword>
<keyword evidence="14 15" id="KW-0472">Membrane</keyword>
<evidence type="ECO:0000313" key="19">
    <source>
        <dbReference type="Proteomes" id="UP000193862"/>
    </source>
</evidence>
<keyword evidence="10" id="KW-0418">Kinase</keyword>
<feature type="domain" description="HAMP" evidence="17">
    <location>
        <begin position="190"/>
        <end position="241"/>
    </location>
</feature>
<evidence type="ECO:0000256" key="12">
    <source>
        <dbReference type="ARBA" id="ARBA00022989"/>
    </source>
</evidence>
<dbReference type="Pfam" id="PF00672">
    <property type="entry name" value="HAMP"/>
    <property type="match status" value="1"/>
</dbReference>
<proteinExistence type="predicted"/>
<evidence type="ECO:0000256" key="7">
    <source>
        <dbReference type="ARBA" id="ARBA00022679"/>
    </source>
</evidence>
<dbReference type="PROSITE" id="PS50109">
    <property type="entry name" value="HIS_KIN"/>
    <property type="match status" value="1"/>
</dbReference>
<dbReference type="InterPro" id="IPR005467">
    <property type="entry name" value="His_kinase_dom"/>
</dbReference>
<keyword evidence="19" id="KW-1185">Reference proteome</keyword>
<evidence type="ECO:0000256" key="2">
    <source>
        <dbReference type="ARBA" id="ARBA00004429"/>
    </source>
</evidence>
<dbReference type="PROSITE" id="PS50885">
    <property type="entry name" value="HAMP"/>
    <property type="match status" value="1"/>
</dbReference>
<evidence type="ECO:0000256" key="15">
    <source>
        <dbReference type="SAM" id="Phobius"/>
    </source>
</evidence>
<dbReference type="InterPro" id="IPR004358">
    <property type="entry name" value="Sig_transdc_His_kin-like_C"/>
</dbReference>
<dbReference type="InterPro" id="IPR050980">
    <property type="entry name" value="2C_sensor_his_kinase"/>
</dbReference>
<dbReference type="PANTHER" id="PTHR44936">
    <property type="entry name" value="SENSOR PROTEIN CREC"/>
    <property type="match status" value="1"/>
</dbReference>
<reference evidence="18 19" key="1">
    <citation type="submission" date="2017-03" db="EMBL/GenBank/DDBJ databases">
        <authorList>
            <person name="Afonso C.L."/>
            <person name="Miller P.J."/>
            <person name="Scott M.A."/>
            <person name="Spackman E."/>
            <person name="Goraichik I."/>
            <person name="Dimitrov K.M."/>
            <person name="Suarez D.L."/>
            <person name="Swayne D.E."/>
        </authorList>
    </citation>
    <scope>NUCLEOTIDE SEQUENCE [LARGE SCALE GENOMIC DNA]</scope>
    <source>
        <strain evidence="18 19">CECT 8620</strain>
    </source>
</reference>
<dbReference type="SUPFAM" id="SSF47384">
    <property type="entry name" value="Homodimeric domain of signal transducing histidine kinase"/>
    <property type="match status" value="1"/>
</dbReference>
<dbReference type="RefSeq" id="WP_085836194.1">
    <property type="nucleotide sequence ID" value="NZ_FWFS01000005.1"/>
</dbReference>
<dbReference type="GO" id="GO:0000155">
    <property type="term" value="F:phosphorelay sensor kinase activity"/>
    <property type="evidence" value="ECO:0007669"/>
    <property type="project" value="InterPro"/>
</dbReference>
<evidence type="ECO:0000256" key="9">
    <source>
        <dbReference type="ARBA" id="ARBA00022741"/>
    </source>
</evidence>
<evidence type="ECO:0000256" key="6">
    <source>
        <dbReference type="ARBA" id="ARBA00022553"/>
    </source>
</evidence>
<dbReference type="PRINTS" id="PR00344">
    <property type="entry name" value="BCTRLSENSOR"/>
</dbReference>
<evidence type="ECO:0000256" key="1">
    <source>
        <dbReference type="ARBA" id="ARBA00000085"/>
    </source>
</evidence>
<dbReference type="OrthoDB" id="9804645at2"/>
<dbReference type="Gene3D" id="3.30.565.10">
    <property type="entry name" value="Histidine kinase-like ATPase, C-terminal domain"/>
    <property type="match status" value="1"/>
</dbReference>
<evidence type="ECO:0000256" key="14">
    <source>
        <dbReference type="ARBA" id="ARBA00023136"/>
    </source>
</evidence>
<dbReference type="SUPFAM" id="SSF55874">
    <property type="entry name" value="ATPase domain of HSP90 chaperone/DNA topoisomerase II/histidine kinase"/>
    <property type="match status" value="1"/>
</dbReference>
<name>A0A1Y5SF37_9RHOB</name>
<dbReference type="Pfam" id="PF00512">
    <property type="entry name" value="HisKA"/>
    <property type="match status" value="1"/>
</dbReference>
<feature type="domain" description="Histidine kinase" evidence="16">
    <location>
        <begin position="249"/>
        <end position="450"/>
    </location>
</feature>
<dbReference type="SMART" id="SM00304">
    <property type="entry name" value="HAMP"/>
    <property type="match status" value="1"/>
</dbReference>
<evidence type="ECO:0000256" key="4">
    <source>
        <dbReference type="ARBA" id="ARBA00022475"/>
    </source>
</evidence>
<evidence type="ECO:0000313" key="18">
    <source>
        <dbReference type="EMBL" id="SLN39347.1"/>
    </source>
</evidence>
<comment type="subcellular location">
    <subcellularLocation>
        <location evidence="2">Cell inner membrane</location>
        <topology evidence="2">Multi-pass membrane protein</topology>
    </subcellularLocation>
</comment>
<organism evidence="18 19">
    <name type="scientific">Aquimixticola soesokkakensis</name>
    <dbReference type="NCBI Taxonomy" id="1519096"/>
    <lineage>
        <taxon>Bacteria</taxon>
        <taxon>Pseudomonadati</taxon>
        <taxon>Pseudomonadota</taxon>
        <taxon>Alphaproteobacteria</taxon>
        <taxon>Rhodobacterales</taxon>
        <taxon>Paracoccaceae</taxon>
        <taxon>Aquimixticola</taxon>
    </lineage>
</organism>
<keyword evidence="13" id="KW-0902">Two-component regulatory system</keyword>
<dbReference type="SMART" id="SM00387">
    <property type="entry name" value="HATPase_c"/>
    <property type="match status" value="1"/>
</dbReference>
<keyword evidence="6" id="KW-0597">Phosphoprotein</keyword>
<evidence type="ECO:0000259" key="17">
    <source>
        <dbReference type="PROSITE" id="PS50885"/>
    </source>
</evidence>
<dbReference type="EMBL" id="FWFS01000005">
    <property type="protein sequence ID" value="SLN39347.1"/>
    <property type="molecule type" value="Genomic_DNA"/>
</dbReference>
<evidence type="ECO:0000256" key="5">
    <source>
        <dbReference type="ARBA" id="ARBA00022519"/>
    </source>
</evidence>
<evidence type="ECO:0000256" key="13">
    <source>
        <dbReference type="ARBA" id="ARBA00023012"/>
    </source>
</evidence>
<evidence type="ECO:0000259" key="16">
    <source>
        <dbReference type="PROSITE" id="PS50109"/>
    </source>
</evidence>
<keyword evidence="9" id="KW-0547">Nucleotide-binding</keyword>
<dbReference type="InterPro" id="IPR003661">
    <property type="entry name" value="HisK_dim/P_dom"/>
</dbReference>
<dbReference type="CDD" id="cd06225">
    <property type="entry name" value="HAMP"/>
    <property type="match status" value="1"/>
</dbReference>
<sequence length="452" mass="49418">MTFDWLKRYVPRGLYGRSALILLVPVVVLLIVVSVVFVQRHFEGVTRQLMIGVLAETEVYATVVGTAADPETAQSGLAELDRLIGFTTTLGAPEAVASARDWYDLSGRVITAMITAAGLAQSRYAQIAFVEGVDLKTNPRAVLFSFQTEKGRLTLSVPRGRTSASNPHQLLVLMILTGILMTAISGIFLRNQMRPIQRLARAAEEFGRGRITVYRPAGATEVRQAGTAFLDMRARIERQIEQRTMMLSGVSHDLRTPVTRMKLQLSMMPEDEDTEALAQDLRDMERLLEEFLAFARGDALDDPERVDPFALLEDIVARYDPQKVTLGALDGAQGGEVIIRPLAIERALQNLIGNALRYGKEARVSLAVTDKAVRFRIEDRGPGIAPERREEALKPFVRLDPARNQNAGSGVGLGLAIAADIARRHGGALRLGESADLGGLQVDLVLARSITG</sequence>
<dbReference type="SMART" id="SM00388">
    <property type="entry name" value="HisKA"/>
    <property type="match status" value="1"/>
</dbReference>
<dbReference type="Proteomes" id="UP000193862">
    <property type="component" value="Unassembled WGS sequence"/>
</dbReference>
<dbReference type="EC" id="2.7.13.3" evidence="3"/>
<dbReference type="InterPro" id="IPR003660">
    <property type="entry name" value="HAMP_dom"/>
</dbReference>
<dbReference type="InterPro" id="IPR003594">
    <property type="entry name" value="HATPase_dom"/>
</dbReference>
<keyword evidence="7 18" id="KW-0808">Transferase</keyword>
<gene>
    <name evidence="18" type="primary">envZ_2</name>
    <name evidence="18" type="ORF">AQS8620_01462</name>
</gene>
<dbReference type="GO" id="GO:0005524">
    <property type="term" value="F:ATP binding"/>
    <property type="evidence" value="ECO:0007669"/>
    <property type="project" value="UniProtKB-KW"/>
</dbReference>
<feature type="transmembrane region" description="Helical" evidence="15">
    <location>
        <begin position="20"/>
        <end position="38"/>
    </location>
</feature>
<keyword evidence="8 15" id="KW-0812">Transmembrane</keyword>
<dbReference type="AlphaFoldDB" id="A0A1Y5SF37"/>
<dbReference type="CDD" id="cd00075">
    <property type="entry name" value="HATPase"/>
    <property type="match status" value="1"/>
</dbReference>
<evidence type="ECO:0000256" key="10">
    <source>
        <dbReference type="ARBA" id="ARBA00022777"/>
    </source>
</evidence>
<dbReference type="InterPro" id="IPR036890">
    <property type="entry name" value="HATPase_C_sf"/>
</dbReference>
<dbReference type="Pfam" id="PF02518">
    <property type="entry name" value="HATPase_c"/>
    <property type="match status" value="1"/>
</dbReference>
<evidence type="ECO:0000256" key="11">
    <source>
        <dbReference type="ARBA" id="ARBA00022840"/>
    </source>
</evidence>
<protein>
    <recommendedName>
        <fullName evidence="3">histidine kinase</fullName>
        <ecNumber evidence="3">2.7.13.3</ecNumber>
    </recommendedName>
</protein>
<dbReference type="PANTHER" id="PTHR44936:SF5">
    <property type="entry name" value="SENSOR HISTIDINE KINASE ENVZ"/>
    <property type="match status" value="1"/>
</dbReference>
<dbReference type="CDD" id="cd00082">
    <property type="entry name" value="HisKA"/>
    <property type="match status" value="1"/>
</dbReference>
<feature type="transmembrane region" description="Helical" evidence="15">
    <location>
        <begin position="170"/>
        <end position="189"/>
    </location>
</feature>
<keyword evidence="11" id="KW-0067">ATP-binding</keyword>